<keyword evidence="3" id="KW-1185">Reference proteome</keyword>
<protein>
    <recommendedName>
        <fullName evidence="1">Thiolase C-terminal domain-containing protein</fullName>
    </recommendedName>
</protein>
<dbReference type="PIRSF" id="PIRSF000429">
    <property type="entry name" value="Ac-CoA_Ac_transf"/>
    <property type="match status" value="1"/>
</dbReference>
<name>A0ABN2RKK2_9ACTN</name>
<dbReference type="CDD" id="cd00829">
    <property type="entry name" value="SCP-x_thiolase"/>
    <property type="match status" value="1"/>
</dbReference>
<reference evidence="2 3" key="1">
    <citation type="journal article" date="2019" name="Int. J. Syst. Evol. Microbiol.">
        <title>The Global Catalogue of Microorganisms (GCM) 10K type strain sequencing project: providing services to taxonomists for standard genome sequencing and annotation.</title>
        <authorList>
            <consortium name="The Broad Institute Genomics Platform"/>
            <consortium name="The Broad Institute Genome Sequencing Center for Infectious Disease"/>
            <person name="Wu L."/>
            <person name="Ma J."/>
        </authorList>
    </citation>
    <scope>NUCLEOTIDE SEQUENCE [LARGE SCALE GENOMIC DNA]</scope>
    <source>
        <strain evidence="2 3">JCM 15309</strain>
    </source>
</reference>
<comment type="caution">
    <text evidence="2">The sequence shown here is derived from an EMBL/GenBank/DDBJ whole genome shotgun (WGS) entry which is preliminary data.</text>
</comment>
<accession>A0ABN2RKK2</accession>
<dbReference type="EMBL" id="BAAAPB010000004">
    <property type="protein sequence ID" value="GAA1970213.1"/>
    <property type="molecule type" value="Genomic_DNA"/>
</dbReference>
<dbReference type="SUPFAM" id="SSF53901">
    <property type="entry name" value="Thiolase-like"/>
    <property type="match status" value="2"/>
</dbReference>
<dbReference type="Pfam" id="PF22691">
    <property type="entry name" value="Thiolase_C_1"/>
    <property type="match status" value="1"/>
</dbReference>
<dbReference type="InterPro" id="IPR055140">
    <property type="entry name" value="Thiolase_C_2"/>
</dbReference>
<dbReference type="PANTHER" id="PTHR42870">
    <property type="entry name" value="ACETYL-COA C-ACETYLTRANSFERASE"/>
    <property type="match status" value="1"/>
</dbReference>
<dbReference type="InterPro" id="IPR016039">
    <property type="entry name" value="Thiolase-like"/>
</dbReference>
<dbReference type="PANTHER" id="PTHR42870:SF1">
    <property type="entry name" value="NON-SPECIFIC LIPID-TRANSFER PROTEIN-LIKE 2"/>
    <property type="match status" value="1"/>
</dbReference>
<proteinExistence type="predicted"/>
<dbReference type="Gene3D" id="3.40.47.10">
    <property type="match status" value="1"/>
</dbReference>
<evidence type="ECO:0000313" key="2">
    <source>
        <dbReference type="EMBL" id="GAA1970213.1"/>
    </source>
</evidence>
<evidence type="ECO:0000313" key="3">
    <source>
        <dbReference type="Proteomes" id="UP001500571"/>
    </source>
</evidence>
<sequence>MTFVENRAVITGVGQSQIGRRIGRTGIDLALEAAERAVEHAGLTFDDIDGVASYPGPVAAEGGFVGATTHDVRDAFGLRTTWHVSGVETSGQIGTLLDAAAAVASGRATHVLCFRSVWEATAQASGRAAALTGKSVRASGHSEFRLPFGAASPASWIGMYAQRYMHDFGLTREQLGKLVINARRNAGLNPNAIYRDPLTMDDYLGARMVSTPFGLYDCDVPADGATAVIVSRREAAAGLANTPISIEAAGAALYERHSWDQRADLTTMASHDAAASMWDTTRFTAADVDFATLYDGFSYLCTQWIEAFGFAEHGKVGPFLDDVDHYRLEGELPINPHGGQLSAGRLHGYGFVHEACVQLWREAGDRQIAKDVELAAVGVGGGPEAGCMLLHLADA</sequence>
<organism evidence="2 3">
    <name type="scientific">Nocardioides panacihumi</name>
    <dbReference type="NCBI Taxonomy" id="400774"/>
    <lineage>
        <taxon>Bacteria</taxon>
        <taxon>Bacillati</taxon>
        <taxon>Actinomycetota</taxon>
        <taxon>Actinomycetes</taxon>
        <taxon>Propionibacteriales</taxon>
        <taxon>Nocardioidaceae</taxon>
        <taxon>Nocardioides</taxon>
    </lineage>
</organism>
<evidence type="ECO:0000259" key="1">
    <source>
        <dbReference type="Pfam" id="PF22691"/>
    </source>
</evidence>
<dbReference type="Proteomes" id="UP001500571">
    <property type="component" value="Unassembled WGS sequence"/>
</dbReference>
<dbReference type="RefSeq" id="WP_344046784.1">
    <property type="nucleotide sequence ID" value="NZ_BAAAPB010000004.1"/>
</dbReference>
<feature type="domain" description="Thiolase C-terminal" evidence="1">
    <location>
        <begin position="256"/>
        <end position="381"/>
    </location>
</feature>
<gene>
    <name evidence="2" type="ORF">GCM10009798_33670</name>
</gene>
<dbReference type="InterPro" id="IPR002155">
    <property type="entry name" value="Thiolase"/>
</dbReference>